<dbReference type="Gene3D" id="2.10.90.10">
    <property type="entry name" value="Cystine-knot cytokines"/>
    <property type="match status" value="1"/>
</dbReference>
<feature type="region of interest" description="Disordered" evidence="4">
    <location>
        <begin position="327"/>
        <end position="346"/>
    </location>
</feature>
<dbReference type="GO" id="GO:0005615">
    <property type="term" value="C:extracellular space"/>
    <property type="evidence" value="ECO:0007669"/>
    <property type="project" value="UniProtKB-ARBA"/>
</dbReference>
<evidence type="ECO:0000259" key="6">
    <source>
        <dbReference type="Pfam" id="PF16077"/>
    </source>
</evidence>
<keyword evidence="8" id="KW-1185">Reference proteome</keyword>
<feature type="compositionally biased region" description="Polar residues" evidence="4">
    <location>
        <begin position="520"/>
        <end position="531"/>
    </location>
</feature>
<dbReference type="AlphaFoldDB" id="A0AAD5PT24"/>
<dbReference type="PANTHER" id="PTHR23199">
    <property type="entry name" value="NEUROTROPHIN 1-RELATED"/>
    <property type="match status" value="1"/>
</dbReference>
<evidence type="ECO:0000259" key="5">
    <source>
        <dbReference type="Pfam" id="PF14949"/>
    </source>
</evidence>
<evidence type="ECO:0000256" key="4">
    <source>
        <dbReference type="SAM" id="MobiDB-lite"/>
    </source>
</evidence>
<name>A0AAD5PT24_9CRUS</name>
<dbReference type="Pfam" id="PF14949">
    <property type="entry name" value="ARF7EP_C"/>
    <property type="match status" value="1"/>
</dbReference>
<dbReference type="PANTHER" id="PTHR23199:SF7">
    <property type="entry name" value="RE45222P"/>
    <property type="match status" value="1"/>
</dbReference>
<feature type="compositionally biased region" description="Polar residues" evidence="4">
    <location>
        <begin position="33"/>
        <end position="46"/>
    </location>
</feature>
<evidence type="ECO:0000313" key="8">
    <source>
        <dbReference type="Proteomes" id="UP000820818"/>
    </source>
</evidence>
<feature type="compositionally biased region" description="Acidic residues" evidence="4">
    <location>
        <begin position="471"/>
        <end position="498"/>
    </location>
</feature>
<gene>
    <name evidence="7" type="ORF">GHT06_016529</name>
</gene>
<sequence>MAISMAMSETDKFMDKFDPVNSNREKRKKMRSQPGSNGEGTANANSGRKHGNKKDKKARCLYNEKGLLLFDGADQCDCLNENCPGCFFPCPKCRSAKCGSECRINRRWVLETISVDGTSEIVIVLVLLGQACRGEQRQGEPSQYPDGYFPFEESPTRTPPKVRRPPYAQADVDCPGIDSPAAGDGGVQSLDNLCGDLNKGYIPKSPLGRNVNGHSYPFELIRNKTLDFFSSTLPILKADKNLPKLAKYEDFDVVDKSDQQMWKSKRNKRSTDEGSVTPEETEEKKHLRRQGRGLCDKNYGIICTILNLINGRFMSAINPQERIEDPDLLPSNNYNNKNNNQIGEDPLTPCPSAAEYVTPVYAKNYQGVWRYVVQIPYEGYFTQTVEVTKCLKKKCHFMDGSCLASPRWVSLLVAELFYPHARFPSTKPGAASHRSMGKSVIGSLKSLIPPRVLPNLPPYIPRSLPIVQPETVEESTEHEEVPIEEDVPNTEEVPIEEDVTNKDEVPNEEEVEQSSRSKRQSATDTSSTTKQTYCDGVDEIGCYQVRLYYDWLLVPGSCKCWKQDFFTKYGRK</sequence>
<feature type="region of interest" description="Disordered" evidence="4">
    <location>
        <begin position="1"/>
        <end position="53"/>
    </location>
</feature>
<feature type="domain" description="ARF7 effector protein C-terminal" evidence="5">
    <location>
        <begin position="6"/>
        <end position="115"/>
    </location>
</feature>
<dbReference type="Proteomes" id="UP000820818">
    <property type="component" value="Linkage Group LG6"/>
</dbReference>
<organism evidence="7 8">
    <name type="scientific">Daphnia sinensis</name>
    <dbReference type="NCBI Taxonomy" id="1820382"/>
    <lineage>
        <taxon>Eukaryota</taxon>
        <taxon>Metazoa</taxon>
        <taxon>Ecdysozoa</taxon>
        <taxon>Arthropoda</taxon>
        <taxon>Crustacea</taxon>
        <taxon>Branchiopoda</taxon>
        <taxon>Diplostraca</taxon>
        <taxon>Cladocera</taxon>
        <taxon>Anomopoda</taxon>
        <taxon>Daphniidae</taxon>
        <taxon>Daphnia</taxon>
        <taxon>Daphnia similis group</taxon>
    </lineage>
</organism>
<feature type="region of interest" description="Disordered" evidence="4">
    <location>
        <begin position="136"/>
        <end position="164"/>
    </location>
</feature>
<dbReference type="InterPro" id="IPR029264">
    <property type="entry name" value="ARF7EP_C"/>
</dbReference>
<keyword evidence="3" id="KW-0325">Glycoprotein</keyword>
<dbReference type="EMBL" id="WJBH02000006">
    <property type="protein sequence ID" value="KAI9556738.1"/>
    <property type="molecule type" value="Genomic_DNA"/>
</dbReference>
<dbReference type="InterPro" id="IPR032104">
    <property type="entry name" value="Spaetzle"/>
</dbReference>
<dbReference type="Pfam" id="PF16077">
    <property type="entry name" value="Spaetzle"/>
    <property type="match status" value="1"/>
</dbReference>
<comment type="caution">
    <text evidence="7">The sequence shown here is derived from an EMBL/GenBank/DDBJ whole genome shotgun (WGS) entry which is preliminary data.</text>
</comment>
<dbReference type="GO" id="GO:0005121">
    <property type="term" value="F:Toll binding"/>
    <property type="evidence" value="ECO:0007669"/>
    <property type="project" value="TreeGrafter"/>
</dbReference>
<dbReference type="GO" id="GO:0021556">
    <property type="term" value="P:central nervous system formation"/>
    <property type="evidence" value="ECO:0007669"/>
    <property type="project" value="TreeGrafter"/>
</dbReference>
<dbReference type="SUPFAM" id="SSF57501">
    <property type="entry name" value="Cystine-knot cytokines"/>
    <property type="match status" value="1"/>
</dbReference>
<feature type="region of interest" description="Disordered" evidence="4">
    <location>
        <begin position="469"/>
        <end position="531"/>
    </location>
</feature>
<keyword evidence="1" id="KW-0732">Signal</keyword>
<dbReference type="GO" id="GO:0045087">
    <property type="term" value="P:innate immune response"/>
    <property type="evidence" value="ECO:0007669"/>
    <property type="project" value="TreeGrafter"/>
</dbReference>
<keyword evidence="2" id="KW-1015">Disulfide bond</keyword>
<feature type="compositionally biased region" description="Basic and acidic residues" evidence="4">
    <location>
        <begin position="9"/>
        <end position="18"/>
    </location>
</feature>
<dbReference type="InterPro" id="IPR052444">
    <property type="entry name" value="Spz/Toll_ligand-like"/>
</dbReference>
<feature type="region of interest" description="Disordered" evidence="4">
    <location>
        <begin position="257"/>
        <end position="289"/>
    </location>
</feature>
<accession>A0AAD5PT24</accession>
<evidence type="ECO:0000256" key="2">
    <source>
        <dbReference type="ARBA" id="ARBA00023157"/>
    </source>
</evidence>
<evidence type="ECO:0000313" key="7">
    <source>
        <dbReference type="EMBL" id="KAI9556738.1"/>
    </source>
</evidence>
<proteinExistence type="predicted"/>
<reference evidence="7 8" key="1">
    <citation type="submission" date="2022-05" db="EMBL/GenBank/DDBJ databases">
        <title>A multi-omics perspective on studying reproductive biology in Daphnia sinensis.</title>
        <authorList>
            <person name="Jia J."/>
        </authorList>
    </citation>
    <scope>NUCLEOTIDE SEQUENCE [LARGE SCALE GENOMIC DNA]</scope>
    <source>
        <strain evidence="7 8">WSL</strain>
    </source>
</reference>
<evidence type="ECO:0008006" key="9">
    <source>
        <dbReference type="Google" id="ProtNLM"/>
    </source>
</evidence>
<dbReference type="InterPro" id="IPR029034">
    <property type="entry name" value="Cystine-knot_cytokine"/>
</dbReference>
<protein>
    <recommendedName>
        <fullName evidence="9">ARF7 effector protein C-terminal domain-containing protein</fullName>
    </recommendedName>
</protein>
<dbReference type="GO" id="GO:0008083">
    <property type="term" value="F:growth factor activity"/>
    <property type="evidence" value="ECO:0007669"/>
    <property type="project" value="TreeGrafter"/>
</dbReference>
<feature type="domain" description="Spaetzle" evidence="6">
    <location>
        <begin position="350"/>
        <end position="399"/>
    </location>
</feature>
<evidence type="ECO:0000256" key="3">
    <source>
        <dbReference type="ARBA" id="ARBA00023180"/>
    </source>
</evidence>
<evidence type="ECO:0000256" key="1">
    <source>
        <dbReference type="ARBA" id="ARBA00022729"/>
    </source>
</evidence>